<feature type="non-terminal residue" evidence="2">
    <location>
        <position position="1"/>
    </location>
</feature>
<dbReference type="AlphaFoldDB" id="A0A8D7B0G3"/>
<proteinExistence type="predicted"/>
<feature type="region of interest" description="Disordered" evidence="1">
    <location>
        <begin position="1"/>
        <end position="21"/>
    </location>
</feature>
<reference evidence="2" key="1">
    <citation type="submission" date="2021-03" db="EMBL/GenBank/DDBJ databases">
        <authorList>
            <consortium name="Genoscope - CEA"/>
            <person name="William W."/>
        </authorList>
    </citation>
    <scope>NUCLEOTIDE SEQUENCE</scope>
    <source>
        <strain evidence="2">Doubled-haploid Pahang</strain>
    </source>
</reference>
<sequence>LTQRRGRGRYEGAGPDGDADVHGAVVVFQGEDGAAHGEFHHRRVGEPH</sequence>
<evidence type="ECO:0000256" key="1">
    <source>
        <dbReference type="SAM" id="MobiDB-lite"/>
    </source>
</evidence>
<gene>
    <name evidence="2" type="ORF">GSMUA_27670.1</name>
</gene>
<feature type="non-terminal residue" evidence="2">
    <location>
        <position position="48"/>
    </location>
</feature>
<protein>
    <submittedName>
        <fullName evidence="2">(wild Malaysian banana) hypothetical protein</fullName>
    </submittedName>
</protein>
<dbReference type="EMBL" id="HG996473">
    <property type="protein sequence ID" value="CAG1857871.1"/>
    <property type="molecule type" value="Genomic_DNA"/>
</dbReference>
<accession>A0A8D7B0G3</accession>
<organism evidence="2">
    <name type="scientific">Musa acuminata subsp. malaccensis</name>
    <name type="common">Wild banana</name>
    <name type="synonym">Musa malaccensis</name>
    <dbReference type="NCBI Taxonomy" id="214687"/>
    <lineage>
        <taxon>Eukaryota</taxon>
        <taxon>Viridiplantae</taxon>
        <taxon>Streptophyta</taxon>
        <taxon>Embryophyta</taxon>
        <taxon>Tracheophyta</taxon>
        <taxon>Spermatophyta</taxon>
        <taxon>Magnoliopsida</taxon>
        <taxon>Liliopsida</taxon>
        <taxon>Zingiberales</taxon>
        <taxon>Musaceae</taxon>
        <taxon>Musa</taxon>
    </lineage>
</organism>
<name>A0A8D7B0G3_MUSAM</name>
<evidence type="ECO:0000313" key="2">
    <source>
        <dbReference type="EMBL" id="CAG1857871.1"/>
    </source>
</evidence>